<feature type="compositionally biased region" description="Polar residues" evidence="1">
    <location>
        <begin position="198"/>
        <end position="209"/>
    </location>
</feature>
<keyword evidence="2" id="KW-1133">Transmembrane helix</keyword>
<keyword evidence="2" id="KW-0812">Transmembrane</keyword>
<keyword evidence="2" id="KW-0472">Membrane</keyword>
<keyword evidence="4" id="KW-1185">Reference proteome</keyword>
<protein>
    <submittedName>
        <fullName evidence="3">Uncharacterized protein</fullName>
    </submittedName>
</protein>
<proteinExistence type="predicted"/>
<comment type="caution">
    <text evidence="3">The sequence shown here is derived from an EMBL/GenBank/DDBJ whole genome shotgun (WGS) entry which is preliminary data.</text>
</comment>
<dbReference type="Proteomes" id="UP000600918">
    <property type="component" value="Unassembled WGS sequence"/>
</dbReference>
<dbReference type="AlphaFoldDB" id="A0A834JZE5"/>
<dbReference type="OrthoDB" id="8196450at2759"/>
<evidence type="ECO:0000256" key="1">
    <source>
        <dbReference type="SAM" id="MobiDB-lite"/>
    </source>
</evidence>
<evidence type="ECO:0000313" key="4">
    <source>
        <dbReference type="Proteomes" id="UP000600918"/>
    </source>
</evidence>
<feature type="transmembrane region" description="Helical" evidence="2">
    <location>
        <begin position="12"/>
        <end position="31"/>
    </location>
</feature>
<organism evidence="3 4">
    <name type="scientific">Vespula pensylvanica</name>
    <name type="common">Western yellow jacket</name>
    <name type="synonym">Wasp</name>
    <dbReference type="NCBI Taxonomy" id="30213"/>
    <lineage>
        <taxon>Eukaryota</taxon>
        <taxon>Metazoa</taxon>
        <taxon>Ecdysozoa</taxon>
        <taxon>Arthropoda</taxon>
        <taxon>Hexapoda</taxon>
        <taxon>Insecta</taxon>
        <taxon>Pterygota</taxon>
        <taxon>Neoptera</taxon>
        <taxon>Endopterygota</taxon>
        <taxon>Hymenoptera</taxon>
        <taxon>Apocrita</taxon>
        <taxon>Aculeata</taxon>
        <taxon>Vespoidea</taxon>
        <taxon>Vespidae</taxon>
        <taxon>Vespinae</taxon>
        <taxon>Vespula</taxon>
    </lineage>
</organism>
<feature type="compositionally biased region" description="Polar residues" evidence="1">
    <location>
        <begin position="164"/>
        <end position="184"/>
    </location>
</feature>
<feature type="transmembrane region" description="Helical" evidence="2">
    <location>
        <begin position="224"/>
        <end position="250"/>
    </location>
</feature>
<feature type="region of interest" description="Disordered" evidence="1">
    <location>
        <begin position="115"/>
        <end position="216"/>
    </location>
</feature>
<dbReference type="EMBL" id="JACSDY010000020">
    <property type="protein sequence ID" value="KAF7396985.1"/>
    <property type="molecule type" value="Genomic_DNA"/>
</dbReference>
<evidence type="ECO:0000313" key="3">
    <source>
        <dbReference type="EMBL" id="KAF7396985.1"/>
    </source>
</evidence>
<feature type="compositionally biased region" description="Basic and acidic residues" evidence="1">
    <location>
        <begin position="147"/>
        <end position="162"/>
    </location>
</feature>
<gene>
    <name evidence="3" type="ORF">H0235_016522</name>
</gene>
<feature type="region of interest" description="Disordered" evidence="1">
    <location>
        <begin position="292"/>
        <end position="313"/>
    </location>
</feature>
<accession>A0A834JZE5</accession>
<reference evidence="3" key="1">
    <citation type="journal article" date="2020" name="G3 (Bethesda)">
        <title>High-Quality Assemblies for Three Invasive Social Wasps from the &lt;i&gt;Vespula&lt;/i&gt; Genus.</title>
        <authorList>
            <person name="Harrop T.W.R."/>
            <person name="Guhlin J."/>
            <person name="McLaughlin G.M."/>
            <person name="Permina E."/>
            <person name="Stockwell P."/>
            <person name="Gilligan J."/>
            <person name="Le Lec M.F."/>
            <person name="Gruber M.A.M."/>
            <person name="Quinn O."/>
            <person name="Lovegrove M."/>
            <person name="Duncan E.J."/>
            <person name="Remnant E.J."/>
            <person name="Van Eeckhoven J."/>
            <person name="Graham B."/>
            <person name="Knapp R.A."/>
            <person name="Langford K.W."/>
            <person name="Kronenberg Z."/>
            <person name="Press M.O."/>
            <person name="Eacker S.M."/>
            <person name="Wilson-Rankin E.E."/>
            <person name="Purcell J."/>
            <person name="Lester P.J."/>
            <person name="Dearden P.K."/>
        </authorList>
    </citation>
    <scope>NUCLEOTIDE SEQUENCE</scope>
    <source>
        <strain evidence="3">Volc-1</strain>
    </source>
</reference>
<evidence type="ECO:0000256" key="2">
    <source>
        <dbReference type="SAM" id="Phobius"/>
    </source>
</evidence>
<sequence length="313" mass="35819">MPLYSRSNNYASKLVIVLQFTAWISVGIVLLQKGVTSLRSQSTIETKGDMQERNDATIRYLNDKTKRTADKDDISNDITKYKKDLTVNLKLYQEKENDMSQRYWNRRSNERNNVENNIMEDINDEHSITKKLNVLGQEEKEEEKEEKEEREKEKKEEREKENGLINSSETSTQRDVYNSSYQSNKTEDYDSTVLDPSKTLSSTATSNNSGKEKKIRTRLNSGGAAAAIAMVAVGAAMLVVGPMVIVLRALDKRRQERRYLKSSRWDDQPPTYEQATLMNEVPRYSTLNLNAVHNSRAPSTSSRPIATSFERSP</sequence>
<name>A0A834JZE5_VESPE</name>